<dbReference type="InterPro" id="IPR044068">
    <property type="entry name" value="CB"/>
</dbReference>
<evidence type="ECO:0000256" key="3">
    <source>
        <dbReference type="ARBA" id="ARBA00023125"/>
    </source>
</evidence>
<dbReference type="InterPro" id="IPR002104">
    <property type="entry name" value="Integrase_catalytic"/>
</dbReference>
<dbReference type="PROSITE" id="PS51900">
    <property type="entry name" value="CB"/>
    <property type="match status" value="1"/>
</dbReference>
<dbReference type="CDD" id="cd01189">
    <property type="entry name" value="INT_ICEBs1_C_like"/>
    <property type="match status" value="1"/>
</dbReference>
<dbReference type="EMBL" id="CP023445">
    <property type="protein sequence ID" value="ATE53246.1"/>
    <property type="molecule type" value="Genomic_DNA"/>
</dbReference>
<feature type="domain" description="Tyr recombinase" evidence="6">
    <location>
        <begin position="173"/>
        <end position="376"/>
    </location>
</feature>
<evidence type="ECO:0000259" key="7">
    <source>
        <dbReference type="PROSITE" id="PS51900"/>
    </source>
</evidence>
<comment type="similarity">
    <text evidence="1">Belongs to the 'phage' integrase family.</text>
</comment>
<dbReference type="InterPro" id="IPR050808">
    <property type="entry name" value="Phage_Integrase"/>
</dbReference>
<dbReference type="KEGG" id="apre:CNX65_08050"/>
<dbReference type="Proteomes" id="UP000218505">
    <property type="component" value="Chromosome"/>
</dbReference>
<name>A0A290Z2J2_9PSEU</name>
<dbReference type="PANTHER" id="PTHR30629">
    <property type="entry name" value="PROPHAGE INTEGRASE"/>
    <property type="match status" value="1"/>
</dbReference>
<proteinExistence type="inferred from homology"/>
<gene>
    <name evidence="8" type="ORF">CNX65_08050</name>
</gene>
<keyword evidence="2" id="KW-0229">DNA integration</keyword>
<keyword evidence="9" id="KW-1185">Reference proteome</keyword>
<dbReference type="Gene3D" id="1.10.443.10">
    <property type="entry name" value="Intergrase catalytic core"/>
    <property type="match status" value="1"/>
</dbReference>
<evidence type="ECO:0000313" key="9">
    <source>
        <dbReference type="Proteomes" id="UP000218505"/>
    </source>
</evidence>
<dbReference type="InterPro" id="IPR010998">
    <property type="entry name" value="Integrase_recombinase_N"/>
</dbReference>
<dbReference type="Pfam" id="PF00589">
    <property type="entry name" value="Phage_integrase"/>
    <property type="match status" value="1"/>
</dbReference>
<dbReference type="Pfam" id="PF22022">
    <property type="entry name" value="Phage_int_M"/>
    <property type="match status" value="1"/>
</dbReference>
<dbReference type="GO" id="GO:0003677">
    <property type="term" value="F:DNA binding"/>
    <property type="evidence" value="ECO:0007669"/>
    <property type="project" value="UniProtKB-UniRule"/>
</dbReference>
<evidence type="ECO:0000259" key="6">
    <source>
        <dbReference type="PROSITE" id="PS51898"/>
    </source>
</evidence>
<evidence type="ECO:0000256" key="5">
    <source>
        <dbReference type="PROSITE-ProRule" id="PRU01248"/>
    </source>
</evidence>
<accession>A0A290Z2J2</accession>
<evidence type="ECO:0000256" key="2">
    <source>
        <dbReference type="ARBA" id="ARBA00022908"/>
    </source>
</evidence>
<reference evidence="8" key="1">
    <citation type="submission" date="2017-09" db="EMBL/GenBank/DDBJ databases">
        <title>Complete Genome Sequence of ansamitocin-producing Bacterium Actinosynnema pretiosum X47.</title>
        <authorList>
            <person name="Cao G."/>
            <person name="Zong G."/>
            <person name="Zhong C."/>
            <person name="Fu J."/>
        </authorList>
    </citation>
    <scope>NUCLEOTIDE SEQUENCE [LARGE SCALE GENOMIC DNA]</scope>
    <source>
        <strain evidence="8">X47</strain>
    </source>
</reference>
<dbReference type="SUPFAM" id="SSF56349">
    <property type="entry name" value="DNA breaking-rejoining enzymes"/>
    <property type="match status" value="1"/>
</dbReference>
<evidence type="ECO:0000256" key="4">
    <source>
        <dbReference type="ARBA" id="ARBA00023172"/>
    </source>
</evidence>
<dbReference type="InterPro" id="IPR013762">
    <property type="entry name" value="Integrase-like_cat_sf"/>
</dbReference>
<dbReference type="InterPro" id="IPR011010">
    <property type="entry name" value="DNA_brk_join_enz"/>
</dbReference>
<dbReference type="AlphaFoldDB" id="A0A290Z2J2"/>
<dbReference type="Gene3D" id="1.10.150.130">
    <property type="match status" value="1"/>
</dbReference>
<dbReference type="RefSeq" id="WP_096492197.1">
    <property type="nucleotide sequence ID" value="NZ_CP023445.1"/>
</dbReference>
<keyword evidence="3 5" id="KW-0238">DNA-binding</keyword>
<dbReference type="GO" id="GO:0015074">
    <property type="term" value="P:DNA integration"/>
    <property type="evidence" value="ECO:0007669"/>
    <property type="project" value="UniProtKB-KW"/>
</dbReference>
<evidence type="ECO:0000313" key="8">
    <source>
        <dbReference type="EMBL" id="ATE53246.1"/>
    </source>
</evidence>
<sequence length="385" mass="42745">MPKQRNHGEGGLFWDEPRQRWIATVHLGFNAKGKRVTKRASAKTKSAAGKKLKEMLRAIDDGLPPEQHGYKVRDCVAAWLKHGLRGRSEDTIKNYRSLADVHILPALGGRSLRELSADEVDEWLTEIALTLSTRTVRLLHSILNRAVRMAQAREKVRRNVVALCEVPTGQVGRPSKALDFAQVKAVLSAAEASPLHAYIVLSLLIGARTEELRALTWDHVDLDGALGATPPVLPSISVWRSVRQGGDTKTRKSRRTLAMPSRCIEALKAHRLHQGARRRLAGDRWQEHGLVFASEVGTPLDSHNVRRSFRRVLKAAGLPPAAWTPREMRHSFVSVLSASGVRLEDIARLAGHSGTAVTEAVYRHQIVPVMQEAAMVMDRVFPRQS</sequence>
<keyword evidence="4" id="KW-0233">DNA recombination</keyword>
<feature type="domain" description="Core-binding (CB)" evidence="7">
    <location>
        <begin position="70"/>
        <end position="151"/>
    </location>
</feature>
<protein>
    <submittedName>
        <fullName evidence="8">Site-specific integrase</fullName>
    </submittedName>
</protein>
<organism evidence="8 9">
    <name type="scientific">Actinosynnema pretiosum</name>
    <dbReference type="NCBI Taxonomy" id="42197"/>
    <lineage>
        <taxon>Bacteria</taxon>
        <taxon>Bacillati</taxon>
        <taxon>Actinomycetota</taxon>
        <taxon>Actinomycetes</taxon>
        <taxon>Pseudonocardiales</taxon>
        <taxon>Pseudonocardiaceae</taxon>
        <taxon>Actinosynnema</taxon>
    </lineage>
</organism>
<dbReference type="GO" id="GO:0006310">
    <property type="term" value="P:DNA recombination"/>
    <property type="evidence" value="ECO:0007669"/>
    <property type="project" value="UniProtKB-KW"/>
</dbReference>
<dbReference type="PROSITE" id="PS51898">
    <property type="entry name" value="TYR_RECOMBINASE"/>
    <property type="match status" value="1"/>
</dbReference>
<dbReference type="InterPro" id="IPR053876">
    <property type="entry name" value="Phage_int_M"/>
</dbReference>
<dbReference type="PANTHER" id="PTHR30629:SF2">
    <property type="entry name" value="PROPHAGE INTEGRASE INTS-RELATED"/>
    <property type="match status" value="1"/>
</dbReference>
<evidence type="ECO:0000256" key="1">
    <source>
        <dbReference type="ARBA" id="ARBA00008857"/>
    </source>
</evidence>